<dbReference type="Pfam" id="PF00668">
    <property type="entry name" value="Condensation"/>
    <property type="match status" value="1"/>
</dbReference>
<dbReference type="SUPFAM" id="SSF47336">
    <property type="entry name" value="ACP-like"/>
    <property type="match status" value="1"/>
</dbReference>
<dbReference type="InterPro" id="IPR023213">
    <property type="entry name" value="CAT-like_dom_sf"/>
</dbReference>
<dbReference type="GO" id="GO:0043041">
    <property type="term" value="P:amino acid activation for nonribosomal peptide biosynthetic process"/>
    <property type="evidence" value="ECO:0007669"/>
    <property type="project" value="TreeGrafter"/>
</dbReference>
<dbReference type="Gene3D" id="3.40.50.1820">
    <property type="entry name" value="alpha/beta hydrolase"/>
    <property type="match status" value="1"/>
</dbReference>
<protein>
    <submittedName>
        <fullName evidence="5">Amino acid adenylation domain-containing protein</fullName>
    </submittedName>
</protein>
<evidence type="ECO:0000313" key="5">
    <source>
        <dbReference type="EMBL" id="HIX85203.1"/>
    </source>
</evidence>
<dbReference type="PANTHER" id="PTHR45527">
    <property type="entry name" value="NONRIBOSOMAL PEPTIDE SYNTHETASE"/>
    <property type="match status" value="1"/>
</dbReference>
<dbReference type="CDD" id="cd05930">
    <property type="entry name" value="A_NRPS"/>
    <property type="match status" value="1"/>
</dbReference>
<dbReference type="InterPro" id="IPR006162">
    <property type="entry name" value="Ppantetheine_attach_site"/>
</dbReference>
<evidence type="ECO:0000256" key="1">
    <source>
        <dbReference type="ARBA" id="ARBA00001957"/>
    </source>
</evidence>
<comment type="caution">
    <text evidence="5">The sequence shown here is derived from an EMBL/GenBank/DDBJ whole genome shotgun (WGS) entry which is preliminary data.</text>
</comment>
<gene>
    <name evidence="5" type="ORF">H9848_01140</name>
</gene>
<name>A0A9D1XPI9_9BACT</name>
<sequence length="1261" mass="144905">MKLHLNHYQEDLWRYAHIYPANFYNLGWSFLLSGNLRTDLLQKSFTHVVHSVDLLHSVLKGNEQSGLYFETENNGKEIFDMIECSLDECQKDMEQFNNQPFDLSKEWPIRARLYRLPDHSYMFAIIFHHICIDGITVVDFFTMLANVYDLLNKNGEYSQLEIPAWNDALPHEKNKFNKTDFDHWINLLDKNAFETFPLETPTPSSFAFQAEEFELGSDLMERLNEVAKKINPAARKNGATVFLIMMAAWGFVLKRFMRQEQIILETPINQRPKEARNLIGFFANSLLLSVGIKESIRVCDLFTTLIEQWEALKTIRRYTWSEIAYFLNHETKTDLSLRTNIGINFAEWRHAIPFTTIKSQPFRRLDHFSNLDLLLEIEPTQIGFSRIRYHSMFSKAQIQVLVRSLRIALETFSADCDQSLSSISLFSAEEQAQLMNKYEKQLDLLPHIEESIPERFRKIALSQPNHIALIYAGKSVSYADLLVQSERNARRLRGHFAEILGYPLPADEPIGIYITNKFQAIIWILSILRAGATYVYLDQSFPTDRIAFLANDYGMKCVLCENEQAKRSLPKDLICFTPEELEASTEMDCPAIPASARAYIISTSGTTGQPKGVPIRHEQVLTLVHSGVFVVDASKRVLQFASLCFDASVWEIFFTLLHGSTLIIATEEERHDVERLRKLLTDEHVSVALIPPAVLSRFPHRKIEELESLWVAGESTPEKDIEFWRSQCALYNGYGPTETTVCASAGQLTEQTVPNDIGWPLIGATCYIVDKEGNLTPDFVRGELLVGGPQVTSGYINRPQLNAKKFVPNPFATERDRQLGRNLTLYRTGDLVSRLPSGRMLFHGRIDSQIKLHGFRIELGEIENILNQHPAIVRAVVLIREIRGDKALVAYIQPNATSTLTTQELRTYLSRHVPHYMVPTYWAFVETFQMTVNGKIDTRSLPNPEEKQPEESFVPPITEAEKILARIVAEALGMNQVSADTNLFDLGLSSIQVMTILAEAANHGLNLSVATFYREKTIRAIVRDHRPSFCFWSEDSECSSDEREILLLVCGDLFYNPEYQYFTKVFSQHYRILVLESFHECFRIKNALDWESLIDFFYTTATKTLNGQSPNVIAGFCLGGELAFSLAQRFYSTNHQPKVLMLGSFSKRNPDDSWSMEYPDTLSTSAETRNEETRQLIRTRHLQPYDGDTWIFLPHRFAFDRIKGLENPDIAAQYRRQYDENATSWSNLQPHIKMNWIDTDHWHLLSPESVEQIYDQFSRLS</sequence>
<dbReference type="GO" id="GO:0031177">
    <property type="term" value="F:phosphopantetheine binding"/>
    <property type="evidence" value="ECO:0007669"/>
    <property type="project" value="TreeGrafter"/>
</dbReference>
<dbReference type="NCBIfam" id="TIGR01733">
    <property type="entry name" value="AA-adenyl-dom"/>
    <property type="match status" value="1"/>
</dbReference>
<feature type="domain" description="Carrier" evidence="4">
    <location>
        <begin position="955"/>
        <end position="1029"/>
    </location>
</feature>
<dbReference type="Pfam" id="PF00501">
    <property type="entry name" value="AMP-binding"/>
    <property type="match status" value="1"/>
</dbReference>
<dbReference type="GO" id="GO:0009239">
    <property type="term" value="P:enterobactin biosynthetic process"/>
    <property type="evidence" value="ECO:0007669"/>
    <property type="project" value="TreeGrafter"/>
</dbReference>
<dbReference type="GO" id="GO:0005829">
    <property type="term" value="C:cytosol"/>
    <property type="evidence" value="ECO:0007669"/>
    <property type="project" value="TreeGrafter"/>
</dbReference>
<dbReference type="Gene3D" id="3.40.50.980">
    <property type="match status" value="2"/>
</dbReference>
<dbReference type="PROSITE" id="PS50075">
    <property type="entry name" value="CARRIER"/>
    <property type="match status" value="1"/>
</dbReference>
<dbReference type="Gene3D" id="3.30.300.30">
    <property type="match status" value="1"/>
</dbReference>
<dbReference type="SUPFAM" id="SSF52777">
    <property type="entry name" value="CoA-dependent acyltransferases"/>
    <property type="match status" value="2"/>
</dbReference>
<dbReference type="GO" id="GO:0009366">
    <property type="term" value="C:enterobactin synthetase complex"/>
    <property type="evidence" value="ECO:0007669"/>
    <property type="project" value="TreeGrafter"/>
</dbReference>
<organism evidence="5 6">
    <name type="scientific">Candidatus Parabacteroides intestinigallinarum</name>
    <dbReference type="NCBI Taxonomy" id="2838722"/>
    <lineage>
        <taxon>Bacteria</taxon>
        <taxon>Pseudomonadati</taxon>
        <taxon>Bacteroidota</taxon>
        <taxon>Bacteroidia</taxon>
        <taxon>Bacteroidales</taxon>
        <taxon>Tannerellaceae</taxon>
        <taxon>Parabacteroides</taxon>
    </lineage>
</organism>
<dbReference type="Pfam" id="PF00550">
    <property type="entry name" value="PP-binding"/>
    <property type="match status" value="1"/>
</dbReference>
<reference evidence="5" key="2">
    <citation type="submission" date="2021-04" db="EMBL/GenBank/DDBJ databases">
        <authorList>
            <person name="Gilroy R."/>
        </authorList>
    </citation>
    <scope>NUCLEOTIDE SEQUENCE</scope>
    <source>
        <strain evidence="5">ChiHecec2B26-12326</strain>
    </source>
</reference>
<keyword evidence="3" id="KW-0597">Phosphoprotein</keyword>
<dbReference type="InterPro" id="IPR001242">
    <property type="entry name" value="Condensation_dom"/>
</dbReference>
<reference evidence="5" key="1">
    <citation type="journal article" date="2021" name="PeerJ">
        <title>Extensive microbial diversity within the chicken gut microbiome revealed by metagenomics and culture.</title>
        <authorList>
            <person name="Gilroy R."/>
            <person name="Ravi A."/>
            <person name="Getino M."/>
            <person name="Pursley I."/>
            <person name="Horton D.L."/>
            <person name="Alikhan N.F."/>
            <person name="Baker D."/>
            <person name="Gharbi K."/>
            <person name="Hall N."/>
            <person name="Watson M."/>
            <person name="Adriaenssens E.M."/>
            <person name="Foster-Nyarko E."/>
            <person name="Jarju S."/>
            <person name="Secka A."/>
            <person name="Antonio M."/>
            <person name="Oren A."/>
            <person name="Chaudhuri R.R."/>
            <person name="La Ragione R."/>
            <person name="Hildebrand F."/>
            <person name="Pallen M.J."/>
        </authorList>
    </citation>
    <scope>NUCLEOTIDE SEQUENCE</scope>
    <source>
        <strain evidence="5">ChiHecec2B26-12326</strain>
    </source>
</reference>
<dbReference type="PROSITE" id="PS00012">
    <property type="entry name" value="PHOSPHOPANTETHEINE"/>
    <property type="match status" value="1"/>
</dbReference>
<dbReference type="Pfam" id="PF13193">
    <property type="entry name" value="AMP-binding_C"/>
    <property type="match status" value="1"/>
</dbReference>
<dbReference type="Gene3D" id="3.30.559.30">
    <property type="entry name" value="Nonribosomal peptide synthetase, condensation domain"/>
    <property type="match status" value="1"/>
</dbReference>
<dbReference type="EMBL" id="DXEN01000008">
    <property type="protein sequence ID" value="HIX85203.1"/>
    <property type="molecule type" value="Genomic_DNA"/>
</dbReference>
<evidence type="ECO:0000313" key="6">
    <source>
        <dbReference type="Proteomes" id="UP000823847"/>
    </source>
</evidence>
<dbReference type="PANTHER" id="PTHR45527:SF1">
    <property type="entry name" value="FATTY ACID SYNTHASE"/>
    <property type="match status" value="1"/>
</dbReference>
<dbReference type="Gene3D" id="1.10.1200.10">
    <property type="entry name" value="ACP-like"/>
    <property type="match status" value="1"/>
</dbReference>
<dbReference type="InterPro" id="IPR009081">
    <property type="entry name" value="PP-bd_ACP"/>
</dbReference>
<dbReference type="InterPro" id="IPR010071">
    <property type="entry name" value="AA_adenyl_dom"/>
</dbReference>
<dbReference type="InterPro" id="IPR000873">
    <property type="entry name" value="AMP-dep_synth/lig_dom"/>
</dbReference>
<dbReference type="GO" id="GO:0047527">
    <property type="term" value="F:2,3-dihydroxybenzoate-serine ligase activity"/>
    <property type="evidence" value="ECO:0007669"/>
    <property type="project" value="TreeGrafter"/>
</dbReference>
<dbReference type="Gene3D" id="2.30.38.10">
    <property type="entry name" value="Luciferase, Domain 3"/>
    <property type="match status" value="1"/>
</dbReference>
<accession>A0A9D1XPI9</accession>
<dbReference type="InterPro" id="IPR029058">
    <property type="entry name" value="AB_hydrolase_fold"/>
</dbReference>
<dbReference type="Gene3D" id="3.30.559.10">
    <property type="entry name" value="Chloramphenicol acetyltransferase-like domain"/>
    <property type="match status" value="1"/>
</dbReference>
<proteinExistence type="predicted"/>
<evidence type="ECO:0000259" key="4">
    <source>
        <dbReference type="PROSITE" id="PS50075"/>
    </source>
</evidence>
<evidence type="ECO:0000256" key="3">
    <source>
        <dbReference type="ARBA" id="ARBA00022553"/>
    </source>
</evidence>
<dbReference type="Proteomes" id="UP000823847">
    <property type="component" value="Unassembled WGS sequence"/>
</dbReference>
<dbReference type="InterPro" id="IPR025110">
    <property type="entry name" value="AMP-bd_C"/>
</dbReference>
<dbReference type="InterPro" id="IPR045851">
    <property type="entry name" value="AMP-bd_C_sf"/>
</dbReference>
<dbReference type="AlphaFoldDB" id="A0A9D1XPI9"/>
<evidence type="ECO:0000256" key="2">
    <source>
        <dbReference type="ARBA" id="ARBA00022450"/>
    </source>
</evidence>
<keyword evidence="2" id="KW-0596">Phosphopantetheine</keyword>
<dbReference type="InterPro" id="IPR036736">
    <property type="entry name" value="ACP-like_sf"/>
</dbReference>
<dbReference type="SUPFAM" id="SSF53474">
    <property type="entry name" value="alpha/beta-Hydrolases"/>
    <property type="match status" value="1"/>
</dbReference>
<comment type="cofactor">
    <cofactor evidence="1">
        <name>pantetheine 4'-phosphate</name>
        <dbReference type="ChEBI" id="CHEBI:47942"/>
    </cofactor>
</comment>
<dbReference type="SUPFAM" id="SSF56801">
    <property type="entry name" value="Acetyl-CoA synthetase-like"/>
    <property type="match status" value="1"/>
</dbReference>